<organism evidence="2 3">
    <name type="scientific">Cyclospora cayetanensis</name>
    <dbReference type="NCBI Taxonomy" id="88456"/>
    <lineage>
        <taxon>Eukaryota</taxon>
        <taxon>Sar</taxon>
        <taxon>Alveolata</taxon>
        <taxon>Apicomplexa</taxon>
        <taxon>Conoidasida</taxon>
        <taxon>Coccidia</taxon>
        <taxon>Eucoccidiorida</taxon>
        <taxon>Eimeriorina</taxon>
        <taxon>Eimeriidae</taxon>
        <taxon>Cyclospora</taxon>
    </lineage>
</organism>
<dbReference type="Proteomes" id="UP000095192">
    <property type="component" value="Unassembled WGS sequence"/>
</dbReference>
<name>A0A1D3CZ71_9EIME</name>
<dbReference type="InParanoid" id="A0A1D3CZ71"/>
<keyword evidence="1" id="KW-1133">Transmembrane helix</keyword>
<keyword evidence="1" id="KW-0472">Membrane</keyword>
<protein>
    <recommendedName>
        <fullName evidence="4">Transmembrane protein</fullName>
    </recommendedName>
</protein>
<accession>A0A1D3CZ71</accession>
<comment type="caution">
    <text evidence="2">The sequence shown here is derived from an EMBL/GenBank/DDBJ whole genome shotgun (WGS) entry which is preliminary data.</text>
</comment>
<keyword evidence="1" id="KW-0812">Transmembrane</keyword>
<evidence type="ECO:0000313" key="2">
    <source>
        <dbReference type="EMBL" id="OEH76483.1"/>
    </source>
</evidence>
<gene>
    <name evidence="2" type="ORF">cyc_04930</name>
</gene>
<feature type="transmembrane region" description="Helical" evidence="1">
    <location>
        <begin position="60"/>
        <end position="82"/>
    </location>
</feature>
<sequence length="412" mass="43165">MFFRDRGGNLAVSGWGIIASLVLTVSGVIESLMSRKSKGINALTGSLFTSSGLRRSMGGMVLAALSGLFLLVGWLVGAPQILLQGAQVATVASSTLALLGLVATVRAIRGGIKLLQRIDKVAGSGVQLMEQQGMLDPGLLQQVAEHFGDQSNLQGHMTSTNVTMEDLMRLLEAVKQSTEKEHKAASDAIRSVSTCNNCLSNLIDGETLNAVAEQLQQLEREQGGEQPLKPWQHQGHTVTVEQQIADSTASIIQGTLKSIASDVNEDPSLLQEAAAMQQQLAAIIDQVGAPPAALAAFLQKLTMDPQAEQRGEGVDAADVVAAEAQVANVESNQADGIGQAPVAEGQSISATSEDDLTVEVSPQATWDEDSRADGLLPLVQEDSGIADMTQSAMLATQSAMLEDSEEVTVGSS</sequence>
<dbReference type="VEuPathDB" id="ToxoDB:cyc_04930"/>
<reference evidence="2 3" key="1">
    <citation type="journal article" date="2016" name="BMC Genomics">
        <title>Comparative genomics reveals Cyclospora cayetanensis possesses coccidia-like metabolism and invasion components but unique surface antigens.</title>
        <authorList>
            <person name="Liu S."/>
            <person name="Wang L."/>
            <person name="Zheng H."/>
            <person name="Xu Z."/>
            <person name="Roellig D.M."/>
            <person name="Li N."/>
            <person name="Frace M.A."/>
            <person name="Tang K."/>
            <person name="Arrowood M.J."/>
            <person name="Moss D.M."/>
            <person name="Zhang L."/>
            <person name="Feng Y."/>
            <person name="Xiao L."/>
        </authorList>
    </citation>
    <scope>NUCLEOTIDE SEQUENCE [LARGE SCALE GENOMIC DNA]</scope>
    <source>
        <strain evidence="2 3">CHN_HEN01</strain>
    </source>
</reference>
<evidence type="ECO:0000256" key="1">
    <source>
        <dbReference type="SAM" id="Phobius"/>
    </source>
</evidence>
<dbReference type="AlphaFoldDB" id="A0A1D3CZ71"/>
<feature type="transmembrane region" description="Helical" evidence="1">
    <location>
        <begin position="12"/>
        <end position="33"/>
    </location>
</feature>
<dbReference type="EMBL" id="JROU02001448">
    <property type="protein sequence ID" value="OEH76483.1"/>
    <property type="molecule type" value="Genomic_DNA"/>
</dbReference>
<evidence type="ECO:0008006" key="4">
    <source>
        <dbReference type="Google" id="ProtNLM"/>
    </source>
</evidence>
<feature type="transmembrane region" description="Helical" evidence="1">
    <location>
        <begin position="88"/>
        <end position="108"/>
    </location>
</feature>
<proteinExistence type="predicted"/>
<keyword evidence="3" id="KW-1185">Reference proteome</keyword>
<evidence type="ECO:0000313" key="3">
    <source>
        <dbReference type="Proteomes" id="UP000095192"/>
    </source>
</evidence>